<protein>
    <submittedName>
        <fullName evidence="1">9370_t:CDS:1</fullName>
    </submittedName>
</protein>
<dbReference type="Proteomes" id="UP000789860">
    <property type="component" value="Unassembled WGS sequence"/>
</dbReference>
<evidence type="ECO:0000313" key="2">
    <source>
        <dbReference type="Proteomes" id="UP000789860"/>
    </source>
</evidence>
<feature type="non-terminal residue" evidence="1">
    <location>
        <position position="91"/>
    </location>
</feature>
<keyword evidence="2" id="KW-1185">Reference proteome</keyword>
<name>A0ACA9NGK2_9GLOM</name>
<reference evidence="1" key="1">
    <citation type="submission" date="2021-06" db="EMBL/GenBank/DDBJ databases">
        <authorList>
            <person name="Kallberg Y."/>
            <person name="Tangrot J."/>
            <person name="Rosling A."/>
        </authorList>
    </citation>
    <scope>NUCLEOTIDE SEQUENCE</scope>
    <source>
        <strain evidence="1">AU212A</strain>
    </source>
</reference>
<proteinExistence type="predicted"/>
<sequence>RDAILPYKVQALNPAIPFPDKSKLQENLLCRVEVLLGKSLEPKKKPENILRSLNNAKRTDMTRSSPSREGPFYIHDIFSHGVYKLRALDDK</sequence>
<gene>
    <name evidence="1" type="ORF">SCALOS_LOCUS8848</name>
</gene>
<organism evidence="1 2">
    <name type="scientific">Scutellospora calospora</name>
    <dbReference type="NCBI Taxonomy" id="85575"/>
    <lineage>
        <taxon>Eukaryota</taxon>
        <taxon>Fungi</taxon>
        <taxon>Fungi incertae sedis</taxon>
        <taxon>Mucoromycota</taxon>
        <taxon>Glomeromycotina</taxon>
        <taxon>Glomeromycetes</taxon>
        <taxon>Diversisporales</taxon>
        <taxon>Gigasporaceae</taxon>
        <taxon>Scutellospora</taxon>
    </lineage>
</organism>
<accession>A0ACA9NGK2</accession>
<dbReference type="EMBL" id="CAJVPM010025045">
    <property type="protein sequence ID" value="CAG8656126.1"/>
    <property type="molecule type" value="Genomic_DNA"/>
</dbReference>
<feature type="non-terminal residue" evidence="1">
    <location>
        <position position="1"/>
    </location>
</feature>
<evidence type="ECO:0000313" key="1">
    <source>
        <dbReference type="EMBL" id="CAG8656126.1"/>
    </source>
</evidence>
<comment type="caution">
    <text evidence="1">The sequence shown here is derived from an EMBL/GenBank/DDBJ whole genome shotgun (WGS) entry which is preliminary data.</text>
</comment>